<proteinExistence type="predicted"/>
<feature type="region of interest" description="Disordered" evidence="1">
    <location>
        <begin position="1"/>
        <end position="24"/>
    </location>
</feature>
<sequence>MLNLNTSNNTSANCDDKRSGDRKKISKSCRGVFNNGTRSFNGTLVSISLSGCRIQLSSDTEEFESFILKLIVSGLERPCKVAWRFNRFIGAEFITPKKAAKA</sequence>
<feature type="compositionally biased region" description="Basic and acidic residues" evidence="1">
    <location>
        <begin position="14"/>
        <end position="23"/>
    </location>
</feature>
<evidence type="ECO:0000259" key="2">
    <source>
        <dbReference type="Pfam" id="PF07238"/>
    </source>
</evidence>
<gene>
    <name evidence="3" type="ORF">COB13_09820</name>
</gene>
<dbReference type="GO" id="GO:0035438">
    <property type="term" value="F:cyclic-di-GMP binding"/>
    <property type="evidence" value="ECO:0007669"/>
    <property type="project" value="InterPro"/>
</dbReference>
<accession>A0A2A4Z0V1</accession>
<feature type="compositionally biased region" description="Low complexity" evidence="1">
    <location>
        <begin position="1"/>
        <end position="11"/>
    </location>
</feature>
<dbReference type="InterPro" id="IPR009875">
    <property type="entry name" value="PilZ_domain"/>
</dbReference>
<dbReference type="EMBL" id="NVUS01000011">
    <property type="protein sequence ID" value="PCJ00592.1"/>
    <property type="molecule type" value="Genomic_DNA"/>
</dbReference>
<name>A0A2A4Z0V1_9PROT</name>
<reference key="1">
    <citation type="submission" date="2017-08" db="EMBL/GenBank/DDBJ databases">
        <title>A dynamic microbial community with high functional redundancy inhabits the cold, oxic subseafloor aquifer.</title>
        <authorList>
            <person name="Tully B.J."/>
            <person name="Wheat C.G."/>
            <person name="Glazer B.T."/>
            <person name="Huber J.A."/>
        </authorList>
    </citation>
    <scope>NUCLEOTIDE SEQUENCE [LARGE SCALE GENOMIC DNA]</scope>
</reference>
<evidence type="ECO:0000313" key="3">
    <source>
        <dbReference type="EMBL" id="PCJ00592.1"/>
    </source>
</evidence>
<comment type="caution">
    <text evidence="3">The sequence shown here is derived from an EMBL/GenBank/DDBJ whole genome shotgun (WGS) entry which is preliminary data.</text>
</comment>
<evidence type="ECO:0000256" key="1">
    <source>
        <dbReference type="SAM" id="MobiDB-lite"/>
    </source>
</evidence>
<feature type="domain" description="PilZ" evidence="2">
    <location>
        <begin position="17"/>
        <end position="95"/>
    </location>
</feature>
<dbReference type="SUPFAM" id="SSF141371">
    <property type="entry name" value="PilZ domain-like"/>
    <property type="match status" value="1"/>
</dbReference>
<reference evidence="3" key="2">
    <citation type="journal article" date="2018" name="ISME J.">
        <title>A dynamic microbial community with high functional redundancy inhabits the cold, oxic subseafloor aquifer.</title>
        <authorList>
            <person name="Tully B.J."/>
            <person name="Wheat C.G."/>
            <person name="Glazer B.T."/>
            <person name="Huber J.A."/>
        </authorList>
    </citation>
    <scope>NUCLEOTIDE SEQUENCE</scope>
    <source>
        <strain evidence="3">NORP83</strain>
    </source>
</reference>
<dbReference type="Pfam" id="PF07238">
    <property type="entry name" value="PilZ"/>
    <property type="match status" value="1"/>
</dbReference>
<dbReference type="AlphaFoldDB" id="A0A2A4Z0V1"/>
<protein>
    <recommendedName>
        <fullName evidence="2">PilZ domain-containing protein</fullName>
    </recommendedName>
</protein>
<organism evidence="3">
    <name type="scientific">OCS116 cluster bacterium</name>
    <dbReference type="NCBI Taxonomy" id="2030921"/>
    <lineage>
        <taxon>Bacteria</taxon>
        <taxon>Pseudomonadati</taxon>
        <taxon>Pseudomonadota</taxon>
        <taxon>Alphaproteobacteria</taxon>
        <taxon>OCS116 cluster</taxon>
    </lineage>
</organism>